<keyword evidence="1" id="KW-0472">Membrane</keyword>
<dbReference type="PANTHER" id="PTHR33121">
    <property type="entry name" value="CYCLIC DI-GMP PHOSPHODIESTERASE PDEF"/>
    <property type="match status" value="1"/>
</dbReference>
<dbReference type="InterPro" id="IPR043128">
    <property type="entry name" value="Rev_trsase/Diguanyl_cyclase"/>
</dbReference>
<dbReference type="InterPro" id="IPR001633">
    <property type="entry name" value="EAL_dom"/>
</dbReference>
<dbReference type="SUPFAM" id="SSF141868">
    <property type="entry name" value="EAL domain-like"/>
    <property type="match status" value="1"/>
</dbReference>
<dbReference type="InterPro" id="IPR029787">
    <property type="entry name" value="Nucleotide_cyclase"/>
</dbReference>
<geneLocation type="plasmid" evidence="5">
    <name>pEM01</name>
</geneLocation>
<dbReference type="SUPFAM" id="SSF55073">
    <property type="entry name" value="Nucleotide cyclase"/>
    <property type="match status" value="1"/>
</dbReference>
<dbReference type="CDD" id="cd01949">
    <property type="entry name" value="GGDEF"/>
    <property type="match status" value="1"/>
</dbReference>
<dbReference type="PATRIC" id="fig|1619313.3.peg.3741"/>
<feature type="domain" description="GGDEF" evidence="3">
    <location>
        <begin position="114"/>
        <end position="242"/>
    </location>
</feature>
<gene>
    <name evidence="4" type="ORF">EM595_p0138</name>
</gene>
<feature type="domain" description="EAL" evidence="2">
    <location>
        <begin position="251"/>
        <end position="499"/>
    </location>
</feature>
<dbReference type="InterPro" id="IPR000160">
    <property type="entry name" value="GGDEF_dom"/>
</dbReference>
<dbReference type="PANTHER" id="PTHR33121:SF70">
    <property type="entry name" value="SIGNALING PROTEIN YKOW"/>
    <property type="match status" value="1"/>
</dbReference>
<dbReference type="InterPro" id="IPR050706">
    <property type="entry name" value="Cyclic-di-GMP_PDE-like"/>
</dbReference>
<accession>A0A0U5L5Z3</accession>
<dbReference type="Proteomes" id="UP000059419">
    <property type="component" value="Plasmid pEM01"/>
</dbReference>
<feature type="transmembrane region" description="Helical" evidence="1">
    <location>
        <begin position="51"/>
        <end position="73"/>
    </location>
</feature>
<evidence type="ECO:0000313" key="5">
    <source>
        <dbReference type="Proteomes" id="UP000059419"/>
    </source>
</evidence>
<dbReference type="GO" id="GO:0071111">
    <property type="term" value="F:cyclic-guanylate-specific phosphodiesterase activity"/>
    <property type="evidence" value="ECO:0007669"/>
    <property type="project" value="InterPro"/>
</dbReference>
<dbReference type="Gene3D" id="3.30.70.270">
    <property type="match status" value="1"/>
</dbReference>
<dbReference type="SMART" id="SM00052">
    <property type="entry name" value="EAL"/>
    <property type="match status" value="1"/>
</dbReference>
<dbReference type="Gene3D" id="3.20.20.450">
    <property type="entry name" value="EAL domain"/>
    <property type="match status" value="1"/>
</dbReference>
<evidence type="ECO:0000259" key="3">
    <source>
        <dbReference type="PROSITE" id="PS50887"/>
    </source>
</evidence>
<dbReference type="NCBIfam" id="TIGR00254">
    <property type="entry name" value="GGDEF"/>
    <property type="match status" value="1"/>
</dbReference>
<keyword evidence="1" id="KW-0812">Transmembrane</keyword>
<protein>
    <submittedName>
        <fullName evidence="4">Diguanylate cyclase</fullName>
    </submittedName>
</protein>
<evidence type="ECO:0000256" key="1">
    <source>
        <dbReference type="SAM" id="Phobius"/>
    </source>
</evidence>
<dbReference type="Pfam" id="PF00563">
    <property type="entry name" value="EAL"/>
    <property type="match status" value="1"/>
</dbReference>
<dbReference type="PROSITE" id="PS50883">
    <property type="entry name" value="EAL"/>
    <property type="match status" value="1"/>
</dbReference>
<evidence type="ECO:0000259" key="2">
    <source>
        <dbReference type="PROSITE" id="PS50883"/>
    </source>
</evidence>
<keyword evidence="1" id="KW-1133">Transmembrane helix</keyword>
<dbReference type="SMART" id="SM00267">
    <property type="entry name" value="GGDEF"/>
    <property type="match status" value="1"/>
</dbReference>
<dbReference type="EMBL" id="LN907828">
    <property type="protein sequence ID" value="CUU25838.1"/>
    <property type="molecule type" value="Genomic_DNA"/>
</dbReference>
<dbReference type="RefSeq" id="WP_067435948.1">
    <property type="nucleotide sequence ID" value="NZ_JACSXD010000009.1"/>
</dbReference>
<dbReference type="InterPro" id="IPR035919">
    <property type="entry name" value="EAL_sf"/>
</dbReference>
<dbReference type="OrthoDB" id="9804951at2"/>
<keyword evidence="5" id="KW-1185">Reference proteome</keyword>
<dbReference type="KEGG" id="ege:EM595_p0138"/>
<organism evidence="4 5">
    <name type="scientific">Duffyella gerundensis</name>
    <dbReference type="NCBI Taxonomy" id="1619313"/>
    <lineage>
        <taxon>Bacteria</taxon>
        <taxon>Pseudomonadati</taxon>
        <taxon>Pseudomonadota</taxon>
        <taxon>Gammaproteobacteria</taxon>
        <taxon>Enterobacterales</taxon>
        <taxon>Erwiniaceae</taxon>
        <taxon>Duffyella</taxon>
    </lineage>
</organism>
<dbReference type="Pfam" id="PF00990">
    <property type="entry name" value="GGDEF"/>
    <property type="match status" value="1"/>
</dbReference>
<reference evidence="5" key="1">
    <citation type="submission" date="2015-11" db="EMBL/GenBank/DDBJ databases">
        <authorList>
            <person name="Blom J."/>
        </authorList>
    </citation>
    <scope>NUCLEOTIDE SEQUENCE [LARGE SCALE GENOMIC DNA]</scope>
    <source>
        <plasmid evidence="5">pEM01</plasmid>
    </source>
</reference>
<sequence>MRLKLRWLALLNVMTIILLASLWEYGAEAWVSKLLGLSYDSDFETAERLKFIMTSACFALLAMVVPGLLVGGLMRKLLRTEQAATRMAHVDELTGVGNRRAFQVRTEQLDNLDVVYAIMMIDVNDFKIINDLNGHHQGDATLVALASLLMEFTGPQTHVFRIGGDEFALITVTDSTDALMAEAEEIRTRAGKIMTGPASFLSLSIGIARSTDCSTYSIIQAADLAMYQAKGGKGAQLALFTPDMERQFRQKEMFERSVANAVRNNAVVPFLQPILTLSTGKLAGFEILSRWTLPSGEVVAPQVFIPVVQKLGLMDQLTVQLLRAVSVVASEWAGDLTLALNITPEQLIRPSLTDRLYTIIRDAGALRLELEVTENDVMSISEEARQAIERLKERDIRVSLDDFGTGYSNLSVLLGLGISKIKIDRSFISAGMNNREQKKVVETLLALCRELGVEVTAEGIEDIGTLMWLKQQGCNYGQGYLFRKAIPVNEATSLLPSVAFALPVKELPANDHGHAAQAV</sequence>
<proteinExistence type="predicted"/>
<dbReference type="AlphaFoldDB" id="A0A0U5L5Z3"/>
<name>A0A0U5L5Z3_9GAMM</name>
<evidence type="ECO:0000313" key="4">
    <source>
        <dbReference type="EMBL" id="CUU25838.1"/>
    </source>
</evidence>
<dbReference type="PROSITE" id="PS50887">
    <property type="entry name" value="GGDEF"/>
    <property type="match status" value="1"/>
</dbReference>
<dbReference type="CDD" id="cd01948">
    <property type="entry name" value="EAL"/>
    <property type="match status" value="1"/>
</dbReference>
<feature type="transmembrane region" description="Helical" evidence="1">
    <location>
        <begin position="7"/>
        <end position="31"/>
    </location>
</feature>